<evidence type="ECO:0000256" key="2">
    <source>
        <dbReference type="ARBA" id="ARBA00001942"/>
    </source>
</evidence>
<dbReference type="OrthoDB" id="9816402at2"/>
<dbReference type="GO" id="GO:0010181">
    <property type="term" value="F:FMN binding"/>
    <property type="evidence" value="ECO:0007669"/>
    <property type="project" value="InterPro"/>
</dbReference>
<keyword evidence="7" id="KW-0004">4Fe-4S</keyword>
<evidence type="ECO:0000256" key="13">
    <source>
        <dbReference type="ARBA" id="ARBA00022857"/>
    </source>
</evidence>
<dbReference type="EMBL" id="CP009048">
    <property type="protein sequence ID" value="AIL60542.1"/>
    <property type="molecule type" value="Genomic_DNA"/>
</dbReference>
<evidence type="ECO:0000256" key="11">
    <source>
        <dbReference type="ARBA" id="ARBA00022723"/>
    </source>
</evidence>
<dbReference type="AlphaFoldDB" id="A0A077F4X9"/>
<evidence type="ECO:0000256" key="20">
    <source>
        <dbReference type="ARBA" id="ARBA00052219"/>
    </source>
</evidence>
<evidence type="ECO:0000256" key="3">
    <source>
        <dbReference type="ARBA" id="ARBA00001966"/>
    </source>
</evidence>
<dbReference type="eggNOG" id="COG0369">
    <property type="taxonomic scope" value="Bacteria"/>
</dbReference>
<evidence type="ECO:0000256" key="5">
    <source>
        <dbReference type="ARBA" id="ARBA00008747"/>
    </source>
</evidence>
<dbReference type="GO" id="GO:0019344">
    <property type="term" value="P:cysteine biosynthetic process"/>
    <property type="evidence" value="ECO:0007669"/>
    <property type="project" value="UniProtKB-KW"/>
</dbReference>
<dbReference type="InterPro" id="IPR017938">
    <property type="entry name" value="Riboflavin_synthase-like_b-brl"/>
</dbReference>
<evidence type="ECO:0000259" key="24">
    <source>
        <dbReference type="PROSITE" id="PS51669"/>
    </source>
</evidence>
<feature type="domain" description="4Fe-4S Mo/W bis-MGD-type" evidence="24">
    <location>
        <begin position="3"/>
        <end position="59"/>
    </location>
</feature>
<dbReference type="Gene3D" id="1.20.990.10">
    <property type="entry name" value="NADPH-cytochrome p450 Reductase, Chain A, domain 3"/>
    <property type="match status" value="1"/>
</dbReference>
<dbReference type="PRINTS" id="PR00371">
    <property type="entry name" value="FPNCR"/>
</dbReference>
<dbReference type="GO" id="GO:0004783">
    <property type="term" value="F:sulfite reductase (NADPH) activity"/>
    <property type="evidence" value="ECO:0007669"/>
    <property type="project" value="UniProtKB-EC"/>
</dbReference>
<keyword evidence="11" id="KW-0479">Metal-binding</keyword>
<dbReference type="PANTHER" id="PTHR43105">
    <property type="entry name" value="RESPIRATORY NITRATE REDUCTASE"/>
    <property type="match status" value="1"/>
</dbReference>
<dbReference type="PRINTS" id="PR00369">
    <property type="entry name" value="FLAVODOXIN"/>
</dbReference>
<dbReference type="SUPFAM" id="SSF52343">
    <property type="entry name" value="Ferredoxin reductase-like, C-terminal NADP-linked domain"/>
    <property type="match status" value="1"/>
</dbReference>
<evidence type="ECO:0000256" key="19">
    <source>
        <dbReference type="ARBA" id="ARBA00023192"/>
    </source>
</evidence>
<dbReference type="InterPro" id="IPR006656">
    <property type="entry name" value="Mopterin_OxRdtase"/>
</dbReference>
<evidence type="ECO:0000256" key="15">
    <source>
        <dbReference type="ARBA" id="ARBA00023002"/>
    </source>
</evidence>
<evidence type="ECO:0000256" key="16">
    <source>
        <dbReference type="ARBA" id="ARBA00023004"/>
    </source>
</evidence>
<comment type="catalytic activity">
    <reaction evidence="20">
        <text>hydrogen sulfide + 3 NADP(+) + 3 H2O = sulfite + 3 NADPH + 4 H(+)</text>
        <dbReference type="Rhea" id="RHEA:13801"/>
        <dbReference type="ChEBI" id="CHEBI:15377"/>
        <dbReference type="ChEBI" id="CHEBI:15378"/>
        <dbReference type="ChEBI" id="CHEBI:17359"/>
        <dbReference type="ChEBI" id="CHEBI:29919"/>
        <dbReference type="ChEBI" id="CHEBI:57783"/>
        <dbReference type="ChEBI" id="CHEBI:58349"/>
        <dbReference type="EC" id="1.8.1.2"/>
    </reaction>
</comment>
<evidence type="ECO:0000256" key="14">
    <source>
        <dbReference type="ARBA" id="ARBA00022982"/>
    </source>
</evidence>
<evidence type="ECO:0000259" key="22">
    <source>
        <dbReference type="PROSITE" id="PS50902"/>
    </source>
</evidence>
<dbReference type="Pfam" id="PF00175">
    <property type="entry name" value="NAD_binding_1"/>
    <property type="match status" value="1"/>
</dbReference>
<dbReference type="HOGENOM" id="CLU_000422_6_2_6"/>
<dbReference type="SUPFAM" id="SSF50692">
    <property type="entry name" value="ADC-like"/>
    <property type="match status" value="1"/>
</dbReference>
<sequence>MSSSTVRSVCPYCGVGCGIVMTVEGNRVTKVSGDKQHPSNFGRLCTKGLTAHQPLRESGRMQQAYLRDQRQRDPVQTPIDVAIEQTARRLRAVIDEHGPDALAFYVSGQMSLEAQYLINKLAKGFVRSRHIESNSRLCMASASSGYKLSLGADGPPGSYQDFDRAEVFFVIGANMADCHPILFLRLLDRLKAGARLIVVDPRRSATADKADLFLQIRPGTDLALLNGLLYLLKHNGHCDHDFIERYTEGWEALPDFLEDYTPERVAAITGLAEADIRQAAAWIGQAPEWMSCWTMGLNQSIHGTWQTNALCNLHLATGAICRPGSGPFSLTGQPNAMGGREMGYMGPGLPGQRSAQVESDRAFVEQLWQVPAGSLRSESSDGSIALFEQLAAGQIKACWIICSNPVASVANRQRVIDGLQRAELVITQDAFLDTETNRYADILLPAALWAEGEGVMVNSERNLTLMNKAVEPPGDSLPDWQIIARVACAMGYAEAFSYASAEAVFDEIRQAWNPATGYDVRGVSYAGLRQTPQQWPCQPGREDSRSPLRYRNDGVSQSLYRDAAGQAPAIAFATPSGKARFFARPCLPSAELPDDEFALVLNTGRVQHQWHTLTKTGKVAALNKLDPGPFVEIHPEDAKRLGIAEKDQVQVRSRRGQAVLPARISTRVLPGNCFAPFHWNDVYGDNLAINAVTSDAVDPLSLQPAFKYCAVALRRVAGERISAVQVEQPLASMQDQHLLLWASQTGNGQALAEQCAEQLREVGLPVQLSCMEDVALAQLDSPASLLLIASTFGDGDAPDSGAAFWQDLQGEHAQRCAGLPYAVLALGDSSFEQFCGFGRKLDQRLAELGGRRLLERVDCEGDFAAPAGQWLQALLAKFGRDQQTLALPVSRPAATGFSKQQPLPARMLENRLLNSPGATKETRKIVFDLADSGFSYQAGDALGVWPRNCPALVDELLTATGLDGRRLVSLKGQADMPLAAALGEHLEIARITPAMLEAIALRSGNAQLQDLLKPQNKAPLKEWLWGKQLIDLVHAFKPALDLETWLSLLKPLQPRLYSISSSAKYHPDQVHLTVSTVRYGQRKGVCSTYLADRAAQGKVAIFNQPSAHFRLPKDGTAPVIMVGPGTGVAPFRAFLQERQAEGATGRNWLLFGEQKAASDFYYRDELLAWQREGHLTRLDTAFSRDQVAKIYVQQRMLEHGAELWRWLEEGGYFYICGDAGRMARDVDAALKQVVAEHGGLSVEQADAYVAELSRSKRYLRDVY</sequence>
<dbReference type="PROSITE" id="PS51384">
    <property type="entry name" value="FAD_FR"/>
    <property type="match status" value="1"/>
</dbReference>
<keyword evidence="8" id="KW-0500">Molybdenum</keyword>
<keyword evidence="14" id="KW-0249">Electron transport</keyword>
<dbReference type="Pfam" id="PF00667">
    <property type="entry name" value="FAD_binding_1"/>
    <property type="match status" value="1"/>
</dbReference>
<dbReference type="GO" id="GO:0046872">
    <property type="term" value="F:metal ion binding"/>
    <property type="evidence" value="ECO:0007669"/>
    <property type="project" value="UniProtKB-KW"/>
</dbReference>
<dbReference type="InterPro" id="IPR017927">
    <property type="entry name" value="FAD-bd_FR_type"/>
</dbReference>
<gene>
    <name evidence="25" type="ORF">PSAKL28_13160</name>
</gene>
<dbReference type="InterPro" id="IPR027467">
    <property type="entry name" value="MopterinOxRdtase_cofactor_BS"/>
</dbReference>
<reference evidence="25 26" key="1">
    <citation type="submission" date="2014-07" db="EMBL/GenBank/DDBJ databases">
        <authorList>
            <person name="Lee K."/>
            <person name="Lim J.Y."/>
            <person name="Hwang I."/>
        </authorList>
    </citation>
    <scope>NUCLEOTIDE SEQUENCE [LARGE SCALE GENOMIC DNA]</scope>
    <source>
        <strain evidence="25 26">KL28</strain>
    </source>
</reference>
<dbReference type="GO" id="GO:0043546">
    <property type="term" value="F:molybdopterin cofactor binding"/>
    <property type="evidence" value="ECO:0007669"/>
    <property type="project" value="InterPro"/>
</dbReference>
<feature type="domain" description="FAD-binding FR-type" evidence="23">
    <location>
        <begin position="900"/>
        <end position="1112"/>
    </location>
</feature>
<evidence type="ECO:0000313" key="26">
    <source>
        <dbReference type="Proteomes" id="UP000028931"/>
    </source>
</evidence>
<dbReference type="Gene3D" id="3.40.228.10">
    <property type="entry name" value="Dimethylsulfoxide Reductase, domain 2"/>
    <property type="match status" value="1"/>
</dbReference>
<comment type="cofactor">
    <cofactor evidence="3">
        <name>[4Fe-4S] cluster</name>
        <dbReference type="ChEBI" id="CHEBI:49883"/>
    </cofactor>
</comment>
<keyword evidence="12" id="KW-0274">FAD</keyword>
<dbReference type="GO" id="GO:0051539">
    <property type="term" value="F:4 iron, 4 sulfur cluster binding"/>
    <property type="evidence" value="ECO:0007669"/>
    <property type="project" value="UniProtKB-KW"/>
</dbReference>
<dbReference type="InterPro" id="IPR023173">
    <property type="entry name" value="NADPH_Cyt_P450_Rdtase_alpha"/>
</dbReference>
<proteinExistence type="inferred from homology"/>
<dbReference type="InterPro" id="IPR009010">
    <property type="entry name" value="Asp_de-COase-like_dom_sf"/>
</dbReference>
<dbReference type="Gene3D" id="3.40.50.80">
    <property type="entry name" value="Nucleotide-binding domain of ferredoxin-NADP reductase (FNR) module"/>
    <property type="match status" value="1"/>
</dbReference>
<evidence type="ECO:0000256" key="1">
    <source>
        <dbReference type="ARBA" id="ARBA00001917"/>
    </source>
</evidence>
<dbReference type="Pfam" id="PF01568">
    <property type="entry name" value="Molydop_binding"/>
    <property type="match status" value="1"/>
</dbReference>
<dbReference type="CDD" id="cd02791">
    <property type="entry name" value="MopB_CT_Nitrate-R-NapA-like"/>
    <property type="match status" value="1"/>
</dbReference>
<keyword evidence="17" id="KW-0411">Iron-sulfur</keyword>
<dbReference type="InterPro" id="IPR006657">
    <property type="entry name" value="MoPterin_dinucl-bd_dom"/>
</dbReference>
<dbReference type="SUPFAM" id="SSF63380">
    <property type="entry name" value="Riboflavin synthase domain-like"/>
    <property type="match status" value="1"/>
</dbReference>
<dbReference type="CDD" id="cd06199">
    <property type="entry name" value="SiR"/>
    <property type="match status" value="1"/>
</dbReference>
<dbReference type="Gene3D" id="2.40.30.10">
    <property type="entry name" value="Translation factors"/>
    <property type="match status" value="1"/>
</dbReference>
<dbReference type="PROSITE" id="PS50902">
    <property type="entry name" value="FLAVODOXIN_LIKE"/>
    <property type="match status" value="1"/>
</dbReference>
<evidence type="ECO:0000256" key="8">
    <source>
        <dbReference type="ARBA" id="ARBA00022505"/>
    </source>
</evidence>
<dbReference type="CDD" id="cd02754">
    <property type="entry name" value="MopB_Nitrate-R-NapA-like"/>
    <property type="match status" value="1"/>
</dbReference>
<dbReference type="InterPro" id="IPR008254">
    <property type="entry name" value="Flavodoxin/NO_synth"/>
</dbReference>
<evidence type="ECO:0000256" key="12">
    <source>
        <dbReference type="ARBA" id="ARBA00022827"/>
    </source>
</evidence>
<keyword evidence="15" id="KW-0560">Oxidoreductase</keyword>
<feature type="domain" description="Flavodoxin-like" evidence="22">
    <location>
        <begin position="737"/>
        <end position="875"/>
    </location>
</feature>
<evidence type="ECO:0000256" key="9">
    <source>
        <dbReference type="ARBA" id="ARBA00022630"/>
    </source>
</evidence>
<dbReference type="InterPro" id="IPR029039">
    <property type="entry name" value="Flavoprotein-like_sf"/>
</dbReference>
<protein>
    <recommendedName>
        <fullName evidence="6">assimilatory sulfite reductase (NADPH)</fullName>
        <ecNumber evidence="6">1.8.1.2</ecNumber>
    </recommendedName>
</protein>
<accession>A0A077F4X9</accession>
<dbReference type="InterPro" id="IPR039261">
    <property type="entry name" value="FNR_nucleotide-bd"/>
</dbReference>
<dbReference type="PROSITE" id="PS00932">
    <property type="entry name" value="MOLYBDOPTERIN_PROK_3"/>
    <property type="match status" value="1"/>
</dbReference>
<dbReference type="InterPro" id="IPR041957">
    <property type="entry name" value="CT_Nitrate-R-NapA-like"/>
</dbReference>
<dbReference type="InterPro" id="IPR001433">
    <property type="entry name" value="OxRdtase_FAD/NAD-bd"/>
</dbReference>
<dbReference type="InterPro" id="IPR050123">
    <property type="entry name" value="Prok_molybdopt-oxidoreductase"/>
</dbReference>
<comment type="cofactor">
    <cofactor evidence="4">
        <name>FAD</name>
        <dbReference type="ChEBI" id="CHEBI:57692"/>
    </cofactor>
</comment>
<dbReference type="Gene3D" id="2.20.25.90">
    <property type="entry name" value="ADC-like domains"/>
    <property type="match status" value="1"/>
</dbReference>
<dbReference type="Pfam" id="PF04879">
    <property type="entry name" value="Molybdop_Fe4S4"/>
    <property type="match status" value="1"/>
</dbReference>
<dbReference type="Pfam" id="PF00258">
    <property type="entry name" value="Flavodoxin_1"/>
    <property type="match status" value="1"/>
</dbReference>
<dbReference type="Gene3D" id="3.40.50.360">
    <property type="match status" value="1"/>
</dbReference>
<comment type="similarity">
    <text evidence="5">Belongs to the prokaryotic molybdopterin-containing oxidoreductase family. NasA/NapA/NarB subfamily.</text>
</comment>
<dbReference type="GO" id="GO:1990204">
    <property type="term" value="C:oxidoreductase complex"/>
    <property type="evidence" value="ECO:0007669"/>
    <property type="project" value="UniProtKB-ARBA"/>
</dbReference>
<organism evidence="25 26">
    <name type="scientific">Pseudomonas alkylphenolica</name>
    <dbReference type="NCBI Taxonomy" id="237609"/>
    <lineage>
        <taxon>Bacteria</taxon>
        <taxon>Pseudomonadati</taxon>
        <taxon>Pseudomonadota</taxon>
        <taxon>Gammaproteobacteria</taxon>
        <taxon>Pseudomonadales</taxon>
        <taxon>Pseudomonadaceae</taxon>
        <taxon>Pseudomonas</taxon>
    </lineage>
</organism>
<feature type="compositionally biased region" description="Basic and acidic residues" evidence="21">
    <location>
        <begin position="540"/>
        <end position="551"/>
    </location>
</feature>
<dbReference type="InterPro" id="IPR003097">
    <property type="entry name" value="CysJ-like_FAD-binding"/>
</dbReference>
<dbReference type="SUPFAM" id="SSF53706">
    <property type="entry name" value="Formate dehydrogenase/DMSO reductase, domains 1-3"/>
    <property type="match status" value="1"/>
</dbReference>
<keyword evidence="10" id="KW-0288">FMN</keyword>
<dbReference type="PROSITE" id="PS51669">
    <property type="entry name" value="4FE4S_MOW_BIS_MGD"/>
    <property type="match status" value="1"/>
</dbReference>
<dbReference type="SUPFAM" id="SSF52218">
    <property type="entry name" value="Flavoproteins"/>
    <property type="match status" value="1"/>
</dbReference>
<dbReference type="RefSeq" id="WP_038608193.1">
    <property type="nucleotide sequence ID" value="NZ_CP009048.1"/>
</dbReference>
<comment type="cofactor">
    <cofactor evidence="2">
        <name>Mo-bis(molybdopterin guanine dinucleotide)</name>
        <dbReference type="ChEBI" id="CHEBI:60539"/>
    </cofactor>
</comment>
<evidence type="ECO:0000256" key="4">
    <source>
        <dbReference type="ARBA" id="ARBA00001974"/>
    </source>
</evidence>
<dbReference type="GO" id="GO:0045333">
    <property type="term" value="P:cellular respiration"/>
    <property type="evidence" value="ECO:0007669"/>
    <property type="project" value="UniProtKB-ARBA"/>
</dbReference>
<dbReference type="InterPro" id="IPR001094">
    <property type="entry name" value="Flavdoxin-like"/>
</dbReference>
<dbReference type="InterPro" id="IPR001709">
    <property type="entry name" value="Flavoprot_Pyr_Nucl_cyt_Rdtase"/>
</dbReference>
<dbReference type="SMART" id="SM00926">
    <property type="entry name" value="Molybdop_Fe4S4"/>
    <property type="match status" value="1"/>
</dbReference>
<evidence type="ECO:0000256" key="18">
    <source>
        <dbReference type="ARBA" id="ARBA00023063"/>
    </source>
</evidence>
<evidence type="ECO:0000256" key="21">
    <source>
        <dbReference type="SAM" id="MobiDB-lite"/>
    </source>
</evidence>
<evidence type="ECO:0000259" key="23">
    <source>
        <dbReference type="PROSITE" id="PS51384"/>
    </source>
</evidence>
<comment type="cofactor">
    <cofactor evidence="1">
        <name>FMN</name>
        <dbReference type="ChEBI" id="CHEBI:58210"/>
    </cofactor>
</comment>
<dbReference type="eggNOG" id="COG0243">
    <property type="taxonomic scope" value="Bacteria"/>
</dbReference>
<dbReference type="EC" id="1.8.1.2" evidence="6"/>
<name>A0A077F4X9_9PSED</name>
<dbReference type="Pfam" id="PF00384">
    <property type="entry name" value="Molybdopterin"/>
    <property type="match status" value="1"/>
</dbReference>
<dbReference type="InterPro" id="IPR006655">
    <property type="entry name" value="Mopterin_OxRdtase_prok_CS"/>
</dbReference>
<dbReference type="GO" id="GO:0016020">
    <property type="term" value="C:membrane"/>
    <property type="evidence" value="ECO:0007669"/>
    <property type="project" value="TreeGrafter"/>
</dbReference>
<evidence type="ECO:0000256" key="6">
    <source>
        <dbReference type="ARBA" id="ARBA00012604"/>
    </source>
</evidence>
<evidence type="ECO:0000256" key="17">
    <source>
        <dbReference type="ARBA" id="ARBA00023014"/>
    </source>
</evidence>
<dbReference type="Proteomes" id="UP000028931">
    <property type="component" value="Chromosome"/>
</dbReference>
<keyword evidence="19" id="KW-0198">Cysteine biosynthesis</keyword>
<dbReference type="GO" id="GO:0016655">
    <property type="term" value="F:oxidoreductase activity, acting on NAD(P)H, quinone or similar compound as acceptor"/>
    <property type="evidence" value="ECO:0007669"/>
    <property type="project" value="UniProtKB-ARBA"/>
</dbReference>
<keyword evidence="14" id="KW-0813">Transport</keyword>
<evidence type="ECO:0000313" key="25">
    <source>
        <dbReference type="EMBL" id="AIL60542.1"/>
    </source>
</evidence>
<keyword evidence="13" id="KW-0521">NADP</keyword>
<keyword evidence="16" id="KW-0408">Iron</keyword>
<dbReference type="Gene3D" id="3.40.50.740">
    <property type="match status" value="1"/>
</dbReference>
<evidence type="ECO:0000256" key="7">
    <source>
        <dbReference type="ARBA" id="ARBA00022485"/>
    </source>
</evidence>
<dbReference type="Gene3D" id="2.40.40.20">
    <property type="match status" value="1"/>
</dbReference>
<keyword evidence="18" id="KW-0534">Nitrate assimilation</keyword>
<dbReference type="GO" id="GO:0042128">
    <property type="term" value="P:nitrate assimilation"/>
    <property type="evidence" value="ECO:0007669"/>
    <property type="project" value="UniProtKB-KW"/>
</dbReference>
<keyword evidence="9" id="KW-0285">Flavoprotein</keyword>
<feature type="region of interest" description="Disordered" evidence="21">
    <location>
        <begin position="531"/>
        <end position="551"/>
    </location>
</feature>
<dbReference type="FunFam" id="3.40.50.80:FF:000001">
    <property type="entry name" value="NADPH--cytochrome P450 reductase 1"/>
    <property type="match status" value="1"/>
</dbReference>
<keyword evidence="19" id="KW-0028">Amino-acid biosynthesis</keyword>
<evidence type="ECO:0000256" key="10">
    <source>
        <dbReference type="ARBA" id="ARBA00022643"/>
    </source>
</evidence>
<dbReference type="InterPro" id="IPR006963">
    <property type="entry name" value="Mopterin_OxRdtase_4Fe-4S_dom"/>
</dbReference>
<dbReference type="KEGG" id="palk:PSAKL28_13160"/>
<dbReference type="PROSITE" id="PS00551">
    <property type="entry name" value="MOLYBDOPTERIN_PROK_1"/>
    <property type="match status" value="1"/>
</dbReference>
<dbReference type="PANTHER" id="PTHR43105:SF9">
    <property type="entry name" value="NADPH-FE(3+) OXIDOREDUCTASE SUBUNIT ALPHA"/>
    <property type="match status" value="1"/>
</dbReference>